<gene>
    <name evidence="1" type="ORF">S01H1_47450</name>
</gene>
<protein>
    <recommendedName>
        <fullName evidence="2">RNA polymerase sigma-70 region 4 domain-containing protein</fullName>
    </recommendedName>
</protein>
<accession>X0X9K9</accession>
<evidence type="ECO:0000313" key="1">
    <source>
        <dbReference type="EMBL" id="GAG21631.1"/>
    </source>
</evidence>
<proteinExistence type="predicted"/>
<reference evidence="1" key="1">
    <citation type="journal article" date="2014" name="Front. Microbiol.">
        <title>High frequency of phylogenetically diverse reductive dehalogenase-homologous genes in deep subseafloor sedimentary metagenomes.</title>
        <authorList>
            <person name="Kawai M."/>
            <person name="Futagami T."/>
            <person name="Toyoda A."/>
            <person name="Takaki Y."/>
            <person name="Nishi S."/>
            <person name="Hori S."/>
            <person name="Arai W."/>
            <person name="Tsubouchi T."/>
            <person name="Morono Y."/>
            <person name="Uchiyama I."/>
            <person name="Ito T."/>
            <person name="Fujiyama A."/>
            <person name="Inagaki F."/>
            <person name="Takami H."/>
        </authorList>
    </citation>
    <scope>NUCLEOTIDE SEQUENCE</scope>
    <source>
        <strain evidence="1">Expedition CK06-06</strain>
    </source>
</reference>
<sequence length="60" mass="7046">MKKLIKSEFRELVRTKSLRDVALIYGVTYERIRQIAVGWGIARRGWKRIKLIDDEKGEGV</sequence>
<dbReference type="EMBL" id="BARS01030422">
    <property type="protein sequence ID" value="GAG21631.1"/>
    <property type="molecule type" value="Genomic_DNA"/>
</dbReference>
<dbReference type="AlphaFoldDB" id="X0X9K9"/>
<organism evidence="1">
    <name type="scientific">marine sediment metagenome</name>
    <dbReference type="NCBI Taxonomy" id="412755"/>
    <lineage>
        <taxon>unclassified sequences</taxon>
        <taxon>metagenomes</taxon>
        <taxon>ecological metagenomes</taxon>
    </lineage>
</organism>
<evidence type="ECO:0008006" key="2">
    <source>
        <dbReference type="Google" id="ProtNLM"/>
    </source>
</evidence>
<comment type="caution">
    <text evidence="1">The sequence shown here is derived from an EMBL/GenBank/DDBJ whole genome shotgun (WGS) entry which is preliminary data.</text>
</comment>
<name>X0X9K9_9ZZZZ</name>